<proteinExistence type="predicted"/>
<dbReference type="AlphaFoldDB" id="A0AA45L7G9"/>
<evidence type="ECO:0000313" key="2">
    <source>
        <dbReference type="Proteomes" id="UP000677152"/>
    </source>
</evidence>
<protein>
    <submittedName>
        <fullName evidence="1">Uncharacterized protein</fullName>
    </submittedName>
</protein>
<accession>A0AA45L7G9</accession>
<organism evidence="1 2">
    <name type="scientific">Actinosynnema pretiosum subsp. pretiosum</name>
    <dbReference type="NCBI Taxonomy" id="103721"/>
    <lineage>
        <taxon>Bacteria</taxon>
        <taxon>Bacillati</taxon>
        <taxon>Actinomycetota</taxon>
        <taxon>Actinomycetes</taxon>
        <taxon>Pseudonocardiales</taxon>
        <taxon>Pseudonocardiaceae</taxon>
        <taxon>Actinosynnema</taxon>
    </lineage>
</organism>
<sequence>MSASVTGCNVGASPIHYYYPPGGGRFTMFYSGNCGTNWIQWDGPNVCTWKRVQSAYGSWTRWELDHATWSYSMQIYAPGTTTVDVEWAVGSSGCGGGTCGGGTCDGGTCDGGTCDGGAWDYAHDVGKHGWYTV</sequence>
<dbReference type="EMBL" id="CP073249">
    <property type="protein sequence ID" value="QUF04994.1"/>
    <property type="molecule type" value="Genomic_DNA"/>
</dbReference>
<gene>
    <name evidence="1" type="ORF">KCV87_02365</name>
</gene>
<name>A0AA45L7G9_9PSEU</name>
<evidence type="ECO:0000313" key="1">
    <source>
        <dbReference type="EMBL" id="QUF04994.1"/>
    </source>
</evidence>
<reference evidence="1" key="1">
    <citation type="submission" date="2021-04" db="EMBL/GenBank/DDBJ databases">
        <title>Genomic sequence of Actinosynnema pretiosum subsp. pretiosum ATCC 31280 (C-14919).</title>
        <authorList>
            <person name="Bai L."/>
            <person name="Wang X."/>
            <person name="Xiao Y."/>
        </authorList>
    </citation>
    <scope>NUCLEOTIDE SEQUENCE</scope>
    <source>
        <strain evidence="1">ATCC 31280</strain>
    </source>
</reference>
<dbReference type="Proteomes" id="UP000677152">
    <property type="component" value="Chromosome"/>
</dbReference>